<keyword evidence="1" id="KW-0472">Membrane</keyword>
<dbReference type="OrthoDB" id="331600at2759"/>
<keyword evidence="1 3" id="KW-0812">Transmembrane</keyword>
<dbReference type="GO" id="GO:0033116">
    <property type="term" value="C:endoplasmic reticulum-Golgi intermediate compartment membrane"/>
    <property type="evidence" value="ECO:0007669"/>
    <property type="project" value="TreeGrafter"/>
</dbReference>
<name>A0A3N0YZQ9_ANAGA</name>
<dbReference type="GO" id="GO:0019216">
    <property type="term" value="P:regulation of lipid metabolic process"/>
    <property type="evidence" value="ECO:0007669"/>
    <property type="project" value="TreeGrafter"/>
</dbReference>
<dbReference type="AlphaFoldDB" id="A0A3N0YZQ9"/>
<keyword evidence="1" id="KW-1133">Transmembrane helix</keyword>
<dbReference type="GO" id="GO:0055088">
    <property type="term" value="P:lipid homeostasis"/>
    <property type="evidence" value="ECO:0007669"/>
    <property type="project" value="TreeGrafter"/>
</dbReference>
<evidence type="ECO:0000259" key="2">
    <source>
        <dbReference type="Pfam" id="PF26083"/>
    </source>
</evidence>
<gene>
    <name evidence="3" type="ORF">DPX16_3201</name>
</gene>
<dbReference type="GO" id="GO:0005789">
    <property type="term" value="C:endoplasmic reticulum membrane"/>
    <property type="evidence" value="ECO:0007669"/>
    <property type="project" value="TreeGrafter"/>
</dbReference>
<dbReference type="EMBL" id="RJVU01018580">
    <property type="protein sequence ID" value="ROL51512.1"/>
    <property type="molecule type" value="Genomic_DNA"/>
</dbReference>
<evidence type="ECO:0000256" key="1">
    <source>
        <dbReference type="SAM" id="Phobius"/>
    </source>
</evidence>
<dbReference type="InterPro" id="IPR059044">
    <property type="entry name" value="TM_Tm6sf1/2"/>
</dbReference>
<keyword evidence="4" id="KW-1185">Reference proteome</keyword>
<feature type="transmembrane region" description="Helical" evidence="1">
    <location>
        <begin position="42"/>
        <end position="62"/>
    </location>
</feature>
<dbReference type="Proteomes" id="UP000281406">
    <property type="component" value="Unassembled WGS sequence"/>
</dbReference>
<comment type="caution">
    <text evidence="3">The sequence shown here is derived from an EMBL/GenBank/DDBJ whole genome shotgun (WGS) entry which is preliminary data.</text>
</comment>
<sequence length="209" mass="22950">MTFQRHVFSFSPQVILAIGITVLTTLFLLANLSVKSRKSTDPLFYVFAVFSFTSVVGITNALQQDGFIRGFMDFYISKVEPYLSTAHCIMMSYWDGVVHYGLLLIMIHRLTAGETGFNELHGSLFVVDQTVVGIEFKKKGNNALFVLAEGALVEDDEDKEEPAPVVTPKPSSSVGTQSAIDLTAEFLLPLLSPENVANLVRTVAKLLSP</sequence>
<dbReference type="PANTHER" id="PTHR14568">
    <property type="entry name" value="TRANSMEMBRANE SUPERFAMILY 6 MEMBER 1/2"/>
    <property type="match status" value="1"/>
</dbReference>
<proteinExistence type="predicted"/>
<feature type="transmembrane region" description="Helical" evidence="1">
    <location>
        <begin position="12"/>
        <end position="30"/>
    </location>
</feature>
<feature type="transmembrane region" description="Helical" evidence="1">
    <location>
        <begin position="82"/>
        <end position="107"/>
    </location>
</feature>
<dbReference type="PANTHER" id="PTHR14568:SF9">
    <property type="entry name" value="TRANSMEMBRANE 6 SUPERFAMILY MEMBER 2"/>
    <property type="match status" value="1"/>
</dbReference>
<protein>
    <submittedName>
        <fullName evidence="3">Transmembrane 6 superfamily member 1</fullName>
    </submittedName>
</protein>
<reference evidence="3 4" key="1">
    <citation type="submission" date="2018-10" db="EMBL/GenBank/DDBJ databases">
        <title>Genome assembly for a Yunnan-Guizhou Plateau 3E fish, Anabarilius grahami (Regan), and its evolutionary and genetic applications.</title>
        <authorList>
            <person name="Jiang W."/>
        </authorList>
    </citation>
    <scope>NUCLEOTIDE SEQUENCE [LARGE SCALE GENOMIC DNA]</scope>
    <source>
        <strain evidence="3">AG-KIZ</strain>
        <tissue evidence="3">Muscle</tissue>
    </source>
</reference>
<evidence type="ECO:0000313" key="3">
    <source>
        <dbReference type="EMBL" id="ROL51512.1"/>
    </source>
</evidence>
<feature type="domain" description="Transmembrane 6 superfamily member 1/2 transmembrane" evidence="2">
    <location>
        <begin position="11"/>
        <end position="114"/>
    </location>
</feature>
<organism evidence="3 4">
    <name type="scientific">Anabarilius grahami</name>
    <name type="common">Kanglang fish</name>
    <name type="synonym">Barilius grahami</name>
    <dbReference type="NCBI Taxonomy" id="495550"/>
    <lineage>
        <taxon>Eukaryota</taxon>
        <taxon>Metazoa</taxon>
        <taxon>Chordata</taxon>
        <taxon>Craniata</taxon>
        <taxon>Vertebrata</taxon>
        <taxon>Euteleostomi</taxon>
        <taxon>Actinopterygii</taxon>
        <taxon>Neopterygii</taxon>
        <taxon>Teleostei</taxon>
        <taxon>Ostariophysi</taxon>
        <taxon>Cypriniformes</taxon>
        <taxon>Xenocyprididae</taxon>
        <taxon>Xenocypridinae</taxon>
        <taxon>Xenocypridinae incertae sedis</taxon>
        <taxon>Anabarilius</taxon>
    </lineage>
</organism>
<evidence type="ECO:0000313" key="4">
    <source>
        <dbReference type="Proteomes" id="UP000281406"/>
    </source>
</evidence>
<dbReference type="Pfam" id="PF26083">
    <property type="entry name" value="TM_Tm6sf2"/>
    <property type="match status" value="1"/>
</dbReference>
<accession>A0A3N0YZQ9</accession>